<dbReference type="GO" id="GO:0009432">
    <property type="term" value="P:SOS response"/>
    <property type="evidence" value="ECO:0007669"/>
    <property type="project" value="UniProtKB-KW"/>
</dbReference>
<dbReference type="PROSITE" id="PS50151">
    <property type="entry name" value="UVR"/>
    <property type="match status" value="1"/>
</dbReference>
<dbReference type="SUPFAM" id="SSF46600">
    <property type="entry name" value="C-terminal UvrC-binding domain of UvrB"/>
    <property type="match status" value="1"/>
</dbReference>
<reference evidence="5" key="1">
    <citation type="journal article" date="2020" name="mSystems">
        <title>Genome- and Community-Level Interaction Insights into Carbon Utilization and Element Cycling Functions of Hydrothermarchaeota in Hydrothermal Sediment.</title>
        <authorList>
            <person name="Zhou Z."/>
            <person name="Liu Y."/>
            <person name="Xu W."/>
            <person name="Pan J."/>
            <person name="Luo Z.H."/>
            <person name="Li M."/>
        </authorList>
    </citation>
    <scope>NUCLEOTIDE SEQUENCE [LARGE SCALE GENOMIC DNA]</scope>
    <source>
        <strain evidence="5">SpSt-479</strain>
    </source>
</reference>
<dbReference type="InterPro" id="IPR036876">
    <property type="entry name" value="UVR_dom_sf"/>
</dbReference>
<dbReference type="Gene3D" id="3.10.690.10">
    <property type="entry name" value="Bifunctional nuclease domain"/>
    <property type="match status" value="1"/>
</dbReference>
<dbReference type="InterPro" id="IPR036104">
    <property type="entry name" value="BFN_sf"/>
</dbReference>
<dbReference type="Pfam" id="PF02151">
    <property type="entry name" value="UVR"/>
    <property type="match status" value="1"/>
</dbReference>
<proteinExistence type="predicted"/>
<dbReference type="SUPFAM" id="SSF103256">
    <property type="entry name" value="Hypothetical protein TM0160"/>
    <property type="match status" value="1"/>
</dbReference>
<feature type="domain" description="UVR" evidence="3">
    <location>
        <begin position="164"/>
        <end position="199"/>
    </location>
</feature>
<keyword evidence="1" id="KW-0227">DNA damage</keyword>
<gene>
    <name evidence="5" type="ORF">ENS31_05835</name>
</gene>
<dbReference type="InterPro" id="IPR003729">
    <property type="entry name" value="Bi_nuclease_dom"/>
</dbReference>
<feature type="compositionally biased region" description="Basic and acidic residues" evidence="2">
    <location>
        <begin position="153"/>
        <end position="164"/>
    </location>
</feature>
<dbReference type="PANTHER" id="PTHR15160:SF1">
    <property type="entry name" value="VON HIPPEL-LINDAU DISEASE TUMOR SUPPRESSOR"/>
    <property type="match status" value="1"/>
</dbReference>
<dbReference type="EMBL" id="DSUJ01000008">
    <property type="protein sequence ID" value="HFI91042.1"/>
    <property type="molecule type" value="Genomic_DNA"/>
</dbReference>
<sequence>MDKVQCEIVGLSSSPATGGAYAILLKEIDGNRRLPIIIGQFEAQAIALEMEGIKPPRPLTHDLLKSVIDNLGGTVVEIIINELRENTFYAKIVLDVSGLTNEIDARPSDAMALAVRTDAPIYVAESVMEAASFIPSDETEQEISETFEEDDEQRQVESKPKSKEAQIAALQEKLREALEKEEYERAAKLRDDIKKLTQSN</sequence>
<feature type="compositionally biased region" description="Acidic residues" evidence="2">
    <location>
        <begin position="137"/>
        <end position="152"/>
    </location>
</feature>
<organism evidence="5">
    <name type="scientific">Ignavibacterium album</name>
    <dbReference type="NCBI Taxonomy" id="591197"/>
    <lineage>
        <taxon>Bacteria</taxon>
        <taxon>Pseudomonadati</taxon>
        <taxon>Ignavibacteriota</taxon>
        <taxon>Ignavibacteria</taxon>
        <taxon>Ignavibacteriales</taxon>
        <taxon>Ignavibacteriaceae</taxon>
        <taxon>Ignavibacterium</taxon>
    </lineage>
</organism>
<dbReference type="PANTHER" id="PTHR15160">
    <property type="entry name" value="VON HIPPEL-LINDAU PROTEIN"/>
    <property type="match status" value="1"/>
</dbReference>
<evidence type="ECO:0000313" key="5">
    <source>
        <dbReference type="EMBL" id="HFI91042.1"/>
    </source>
</evidence>
<feature type="region of interest" description="Disordered" evidence="2">
    <location>
        <begin position="135"/>
        <end position="164"/>
    </location>
</feature>
<dbReference type="AlphaFoldDB" id="A0A7V2ZJD3"/>
<evidence type="ECO:0008006" key="6">
    <source>
        <dbReference type="Google" id="ProtNLM"/>
    </source>
</evidence>
<protein>
    <recommendedName>
        <fullName evidence="6">BFN domain-containing protein</fullName>
    </recommendedName>
</protein>
<feature type="domain" description="BFN" evidence="4">
    <location>
        <begin position="3"/>
        <end position="135"/>
    </location>
</feature>
<dbReference type="InterPro" id="IPR001943">
    <property type="entry name" value="UVR_dom"/>
</dbReference>
<dbReference type="PROSITE" id="PS51658">
    <property type="entry name" value="BFN"/>
    <property type="match status" value="1"/>
</dbReference>
<evidence type="ECO:0000259" key="3">
    <source>
        <dbReference type="PROSITE" id="PS50151"/>
    </source>
</evidence>
<dbReference type="RefSeq" id="WP_304146386.1">
    <property type="nucleotide sequence ID" value="NZ_JAOAIE010000081.1"/>
</dbReference>
<evidence type="ECO:0000259" key="4">
    <source>
        <dbReference type="PROSITE" id="PS51658"/>
    </source>
</evidence>
<keyword evidence="1" id="KW-0742">SOS response</keyword>
<dbReference type="Pfam" id="PF02577">
    <property type="entry name" value="BFN_dom"/>
    <property type="match status" value="1"/>
</dbReference>
<dbReference type="GO" id="GO:0004518">
    <property type="term" value="F:nuclease activity"/>
    <property type="evidence" value="ECO:0007669"/>
    <property type="project" value="InterPro"/>
</dbReference>
<evidence type="ECO:0000256" key="1">
    <source>
        <dbReference type="ARBA" id="ARBA00023236"/>
    </source>
</evidence>
<name>A0A7V2ZJD3_9BACT</name>
<accession>A0A7V2ZJD3</accession>
<evidence type="ECO:0000256" key="2">
    <source>
        <dbReference type="SAM" id="MobiDB-lite"/>
    </source>
</evidence>
<dbReference type="Gene3D" id="4.10.860.10">
    <property type="entry name" value="UVR domain"/>
    <property type="match status" value="1"/>
</dbReference>
<comment type="caution">
    <text evidence="5">The sequence shown here is derived from an EMBL/GenBank/DDBJ whole genome shotgun (WGS) entry which is preliminary data.</text>
</comment>